<feature type="compositionally biased region" description="Low complexity" evidence="2">
    <location>
        <begin position="1248"/>
        <end position="1257"/>
    </location>
</feature>
<keyword evidence="3" id="KW-1133">Transmembrane helix</keyword>
<feature type="transmembrane region" description="Helical" evidence="3">
    <location>
        <begin position="110"/>
        <end position="132"/>
    </location>
</feature>
<protein>
    <submittedName>
        <fullName evidence="4">Uncharacterized protein</fullName>
    </submittedName>
</protein>
<gene>
    <name evidence="4" type="ORF">B0H67DRAFT_648418</name>
</gene>
<feature type="region of interest" description="Disordered" evidence="2">
    <location>
        <begin position="1973"/>
        <end position="1999"/>
    </location>
</feature>
<feature type="compositionally biased region" description="Polar residues" evidence="2">
    <location>
        <begin position="1259"/>
        <end position="1277"/>
    </location>
</feature>
<feature type="compositionally biased region" description="Polar residues" evidence="2">
    <location>
        <begin position="452"/>
        <end position="465"/>
    </location>
</feature>
<feature type="region of interest" description="Disordered" evidence="2">
    <location>
        <begin position="1131"/>
        <end position="1160"/>
    </location>
</feature>
<feature type="region of interest" description="Disordered" evidence="2">
    <location>
        <begin position="868"/>
        <end position="951"/>
    </location>
</feature>
<feature type="region of interest" description="Disordered" evidence="2">
    <location>
        <begin position="1078"/>
        <end position="1099"/>
    </location>
</feature>
<feature type="region of interest" description="Disordered" evidence="2">
    <location>
        <begin position="603"/>
        <end position="834"/>
    </location>
</feature>
<reference evidence="4" key="1">
    <citation type="submission" date="2023-06" db="EMBL/GenBank/DDBJ databases">
        <title>Genome-scale phylogeny and comparative genomics of the fungal order Sordariales.</title>
        <authorList>
            <consortium name="Lawrence Berkeley National Laboratory"/>
            <person name="Hensen N."/>
            <person name="Bonometti L."/>
            <person name="Westerberg I."/>
            <person name="Brannstrom I.O."/>
            <person name="Guillou S."/>
            <person name="Cros-Aarteil S."/>
            <person name="Calhoun S."/>
            <person name="Haridas S."/>
            <person name="Kuo A."/>
            <person name="Mondo S."/>
            <person name="Pangilinan J."/>
            <person name="Riley R."/>
            <person name="Labutti K."/>
            <person name="Andreopoulos B."/>
            <person name="Lipzen A."/>
            <person name="Chen C."/>
            <person name="Yanf M."/>
            <person name="Daum C."/>
            <person name="Ng V."/>
            <person name="Clum A."/>
            <person name="Steindorff A."/>
            <person name="Ohm R."/>
            <person name="Martin F."/>
            <person name="Silar P."/>
            <person name="Natvig D."/>
            <person name="Lalanne C."/>
            <person name="Gautier V."/>
            <person name="Ament-Velasquez S.L."/>
            <person name="Kruys A."/>
            <person name="Hutchinson M.I."/>
            <person name="Powell A.J."/>
            <person name="Barry K."/>
            <person name="Miller A.N."/>
            <person name="Grigoriev I.V."/>
            <person name="Debuchy R."/>
            <person name="Gladieux P."/>
            <person name="Thoren M.H."/>
            <person name="Johannesson H."/>
        </authorList>
    </citation>
    <scope>NUCLEOTIDE SEQUENCE</scope>
    <source>
        <strain evidence="4">SMH4607-1</strain>
    </source>
</reference>
<feature type="compositionally biased region" description="Pro residues" evidence="2">
    <location>
        <begin position="533"/>
        <end position="546"/>
    </location>
</feature>
<feature type="region of interest" description="Disordered" evidence="2">
    <location>
        <begin position="1640"/>
        <end position="1662"/>
    </location>
</feature>
<feature type="transmembrane region" description="Helical" evidence="3">
    <location>
        <begin position="185"/>
        <end position="206"/>
    </location>
</feature>
<feature type="transmembrane region" description="Helical" evidence="3">
    <location>
        <begin position="139"/>
        <end position="165"/>
    </location>
</feature>
<evidence type="ECO:0000256" key="1">
    <source>
        <dbReference type="SAM" id="Coils"/>
    </source>
</evidence>
<evidence type="ECO:0000256" key="3">
    <source>
        <dbReference type="SAM" id="Phobius"/>
    </source>
</evidence>
<feature type="region of interest" description="Disordered" evidence="2">
    <location>
        <begin position="1770"/>
        <end position="1801"/>
    </location>
</feature>
<feature type="compositionally biased region" description="Polar residues" evidence="2">
    <location>
        <begin position="1087"/>
        <end position="1099"/>
    </location>
</feature>
<feature type="region of interest" description="Disordered" evidence="2">
    <location>
        <begin position="1459"/>
        <end position="1478"/>
    </location>
</feature>
<feature type="compositionally biased region" description="Polar residues" evidence="2">
    <location>
        <begin position="1784"/>
        <end position="1796"/>
    </location>
</feature>
<keyword evidence="3" id="KW-0812">Transmembrane</keyword>
<feature type="region of interest" description="Disordered" evidence="2">
    <location>
        <begin position="526"/>
        <end position="576"/>
    </location>
</feature>
<feature type="compositionally biased region" description="Basic residues" evidence="2">
    <location>
        <begin position="1645"/>
        <end position="1655"/>
    </location>
</feature>
<keyword evidence="5" id="KW-1185">Reference proteome</keyword>
<feature type="compositionally biased region" description="Basic and acidic residues" evidence="2">
    <location>
        <begin position="878"/>
        <end position="888"/>
    </location>
</feature>
<evidence type="ECO:0000256" key="2">
    <source>
        <dbReference type="SAM" id="MobiDB-lite"/>
    </source>
</evidence>
<feature type="region of interest" description="Disordered" evidence="2">
    <location>
        <begin position="1334"/>
        <end position="1397"/>
    </location>
</feature>
<feature type="compositionally biased region" description="Polar residues" evidence="2">
    <location>
        <begin position="686"/>
        <end position="696"/>
    </location>
</feature>
<feature type="compositionally biased region" description="Polar residues" evidence="2">
    <location>
        <begin position="322"/>
        <end position="332"/>
    </location>
</feature>
<feature type="compositionally biased region" description="Polar residues" evidence="2">
    <location>
        <begin position="657"/>
        <end position="668"/>
    </location>
</feature>
<feature type="compositionally biased region" description="Polar residues" evidence="2">
    <location>
        <begin position="909"/>
        <end position="922"/>
    </location>
</feature>
<feature type="compositionally biased region" description="Polar residues" evidence="2">
    <location>
        <begin position="889"/>
        <end position="901"/>
    </location>
</feature>
<keyword evidence="3" id="KW-0472">Membrane</keyword>
<feature type="region of interest" description="Disordered" evidence="2">
    <location>
        <begin position="440"/>
        <end position="490"/>
    </location>
</feature>
<feature type="transmembrane region" description="Helical" evidence="3">
    <location>
        <begin position="218"/>
        <end position="239"/>
    </location>
</feature>
<feature type="transmembrane region" description="Helical" evidence="3">
    <location>
        <begin position="45"/>
        <end position="67"/>
    </location>
</feature>
<feature type="region of interest" description="Disordered" evidence="2">
    <location>
        <begin position="1922"/>
        <end position="1954"/>
    </location>
</feature>
<sequence length="2057" mass="225297">MAIEGATQGLVAAFTFGIVVNAASAALFLYTKGHGSAIFRDSQRLVLILFLLSAALWAQVDFITVLLDITRSPMPCQVGVIFAAIFDQLGRFSIEQYLVWALNSGTKPTIWQMTPQFVVLGRFVAGAVFVGFTRPQTDTFCVATTSSFPVAVVVIALDAVIISLLTVKAFSSAREDKQSDPTRSASIKLVLLGFAIWTATSVTLSLGIRTVELVVRTAVPATGLTILIIIVTGCAGTFASPRGSRSRPPEAPSPRRINISRDISTSDSDYPPSRYEDIKEAAIRSSTTFINPREVPRLKDETSADFPISGMGRIGEDAAQDQFPQRENSLQGSGRARKVERSASQKRSLFGFGASNPTSITVAKVMISNPILQDNDAQNPLNKIATMGLEEAAEAERVRRAKMPADSTPTPNRPITQISMSPEEVLKRGVSVKRKEVASMVSQPGTLPVNLQPKSVASSTASQLSPGVEELRRRSPRQPVQEQMPSLPQPVQLVETVQTLQSRPVSPPSQQSLAPTVFAQVPVSRPDIRPSRQAPPSPKAPAPEPSKAPLQRRPTIGLPSNPRARGMKLSQEQQQQQQTVMFVNNIVYDDPAIVQTIIKGANKRGTKEATGLESPTTATSVVNRPRPIPRKVADPVPQPSPSPHRRSKSGGSVSRSMLMSSAPGSPTQLGELPPLPINSMVGGTSIRPQPNDTKSMTVDEKMTLFFPSPPSGNADRRRSSIPNLPPIPVSYLDMSSSPGESDDHRRSNRTTKTSFKTESILDVDEIPRKKPDPTSRFSPLTELNLGDDIGNSWLPGITGDRDSSRSRGKQLSSENSTKRASSPLIPPPIPARSSAWTDFTDGRTEDDATINWGTVHSPELAVGVSVTRKAVQPPAVQKTDRRVPRETKTSGPTTSQQQPYPQESWLLESESTFRPEQTSPNQWHRRVGDECPTFSARQNSTRSRKVPTPTPLQLNGIVSKNKIVIQAEPSPLESPEHALQEIHAQLKKLEESNRNSLESPSRRLALLENLEKEMGQQEDHWQEMKHDLGRDSLTSVQTMSPNTNRNSRVEIPIQLAREPAARTSIALERRLSRRARMRNSGIVNPGEGSSQGERATSGWQKRLTEAQTEYMEATVDLLRTRNANFLSVSNAQLGNSQLGSPTPPESDQSDEEEEPSMGSRLGAAVARALNNPAPSASLWKPAPKESFTSRNLLWNYVPRAAPQPQVELPGLSVRSKQRKESAPLQIQSSELWRKPYDNANAGPGLWRPSWASAAPPANTRRSSTHGMPESQKASRPLTQKPPRRNKRMTLLPDILESPEPLPDKRGTLGIFQFPWGEKSDTAFVQPSRPAVFKAMPGTMASGGPSLNGGHENRSKQLESAEYSSSFFDDYDDDEDEDQNSDEGEGDESDDGFDETTLWEIASLLNSDAVPSKNSMFPPASNSVVDDYINEMASDDDGDRSSREQSIVIGLAAPRDLFFEQPRQPAVSEPKSRNGRSEAIVIDESSNFWALEDEYETRESAPKPKPAVIGLPANPKASKIPRAAPPAAPAVVQPAALPVPAQPKPSQIPRSASEIKKVRKIAKEISLGLWNPEVKLGKLSSGSGMFALNTDRSDFRTTSEEPAAMIMDRKLHPSEARPLEKLTSTNLWNASAAAKKIEQPWISRASKARSPARRQSRRPEVTHSDWKAALNEAISAGRPKRIAATPAEWDAALQEAIMLSSRPAFDPATRHPVFAAKSLVTRSEWFHPAATGYTYDPASVHPVFFGSLVITCPEEAVHPAMSCYVTKKLRRQRSSLRTRDRPSSRARTLSRSDSSGGTRRKEEIRAQIRVLEQQSEESVPPLPTDITATADAARRAMIMAQIEALEQEKIFVQQAAQQDYNRRTSMSRGMFAPQLTVEPESLNASVLPSAADIIAQQQRRMSQAQMRESMVWSESMAVLAPKTPTRPAAQAETRRAPAPARSAGTSKAMWTPPAKPVPTAKVGLWTPMSSATPGMVAAEGREDSEAWERRARGRRNKQKQARKAEILAQIAAIEAEIDPEAEYKRQKMWSVRSARSQKGNGKGGWLHERTSSRVLLRY</sequence>
<name>A0AA40A2Z5_9PEZI</name>
<comment type="caution">
    <text evidence="4">The sequence shown here is derived from an EMBL/GenBank/DDBJ whole genome shotgun (WGS) entry which is preliminary data.</text>
</comment>
<feature type="transmembrane region" description="Helical" evidence="3">
    <location>
        <begin position="12"/>
        <end position="33"/>
    </location>
</feature>
<feature type="region of interest" description="Disordered" evidence="2">
    <location>
        <begin position="239"/>
        <end position="273"/>
    </location>
</feature>
<accession>A0AA40A2Z5</accession>
<evidence type="ECO:0000313" key="5">
    <source>
        <dbReference type="Proteomes" id="UP001172102"/>
    </source>
</evidence>
<evidence type="ECO:0000313" key="4">
    <source>
        <dbReference type="EMBL" id="KAK0708340.1"/>
    </source>
</evidence>
<feature type="compositionally biased region" description="Basic residues" evidence="2">
    <location>
        <begin position="1990"/>
        <end position="1999"/>
    </location>
</feature>
<feature type="compositionally biased region" description="Basic and acidic residues" evidence="2">
    <location>
        <begin position="1978"/>
        <end position="1989"/>
    </location>
</feature>
<feature type="region of interest" description="Disordered" evidence="2">
    <location>
        <begin position="1494"/>
        <end position="1524"/>
    </location>
</feature>
<feature type="region of interest" description="Disordered" evidence="2">
    <location>
        <begin position="317"/>
        <end position="337"/>
    </location>
</feature>
<keyword evidence="1" id="KW-0175">Coiled coil</keyword>
<dbReference type="Proteomes" id="UP001172102">
    <property type="component" value="Unassembled WGS sequence"/>
</dbReference>
<feature type="coiled-coil region" evidence="1">
    <location>
        <begin position="979"/>
        <end position="1027"/>
    </location>
</feature>
<organism evidence="4 5">
    <name type="scientific">Lasiosphaeris hirsuta</name>
    <dbReference type="NCBI Taxonomy" id="260670"/>
    <lineage>
        <taxon>Eukaryota</taxon>
        <taxon>Fungi</taxon>
        <taxon>Dikarya</taxon>
        <taxon>Ascomycota</taxon>
        <taxon>Pezizomycotina</taxon>
        <taxon>Sordariomycetes</taxon>
        <taxon>Sordariomycetidae</taxon>
        <taxon>Sordariales</taxon>
        <taxon>Lasiosphaeriaceae</taxon>
        <taxon>Lasiosphaeris</taxon>
    </lineage>
</organism>
<feature type="region of interest" description="Disordered" evidence="2">
    <location>
        <begin position="1243"/>
        <end position="1305"/>
    </location>
</feature>
<dbReference type="EMBL" id="JAUKUA010000006">
    <property type="protein sequence ID" value="KAK0708340.1"/>
    <property type="molecule type" value="Genomic_DNA"/>
</dbReference>
<proteinExistence type="predicted"/>
<feature type="compositionally biased region" description="Acidic residues" evidence="2">
    <location>
        <begin position="1368"/>
        <end position="1393"/>
    </location>
</feature>
<feature type="compositionally biased region" description="Polar residues" evidence="2">
    <location>
        <begin position="613"/>
        <end position="622"/>
    </location>
</feature>